<reference evidence="2 3" key="2">
    <citation type="submission" date="2020-08" db="EMBL/GenBank/DDBJ databases">
        <authorList>
            <person name="Partida-Martinez L."/>
            <person name="Huntemann M."/>
            <person name="Clum A."/>
            <person name="Wang J."/>
            <person name="Palaniappan K."/>
            <person name="Ritter S."/>
            <person name="Chen I.-M."/>
            <person name="Stamatis D."/>
            <person name="Reddy T."/>
            <person name="O'Malley R."/>
            <person name="Daum C."/>
            <person name="Shapiro N."/>
            <person name="Ivanova N."/>
            <person name="Kyrpides N."/>
            <person name="Woyke T."/>
        </authorList>
    </citation>
    <scope>NUCLEOTIDE SEQUENCE [LARGE SCALE GENOMIC DNA]</scope>
    <source>
        <strain evidence="2 3">RAS26</strain>
    </source>
</reference>
<name>A0A7W4UFB4_9CELL</name>
<protein>
    <submittedName>
        <fullName evidence="2">Uncharacterized protein</fullName>
    </submittedName>
</protein>
<feature type="transmembrane region" description="Helical" evidence="1">
    <location>
        <begin position="6"/>
        <end position="27"/>
    </location>
</feature>
<dbReference type="EMBL" id="JACHVX010000003">
    <property type="protein sequence ID" value="MBB2923146.1"/>
    <property type="molecule type" value="Genomic_DNA"/>
</dbReference>
<keyword evidence="1" id="KW-0472">Membrane</keyword>
<sequence length="56" mass="5735">MGSVRWASVATVVGCAVVALVCVAAAARGRTWALVPGLVAAAIGFRELRALQRGVR</sequence>
<proteinExistence type="predicted"/>
<evidence type="ECO:0000256" key="1">
    <source>
        <dbReference type="SAM" id="Phobius"/>
    </source>
</evidence>
<organism evidence="2 3">
    <name type="scientific">Cellulomonas cellasea</name>
    <dbReference type="NCBI Taxonomy" id="43670"/>
    <lineage>
        <taxon>Bacteria</taxon>
        <taxon>Bacillati</taxon>
        <taxon>Actinomycetota</taxon>
        <taxon>Actinomycetes</taxon>
        <taxon>Micrococcales</taxon>
        <taxon>Cellulomonadaceae</taxon>
        <taxon>Cellulomonas</taxon>
    </lineage>
</organism>
<gene>
    <name evidence="2" type="ORF">FHR80_002071</name>
</gene>
<reference evidence="2 3" key="1">
    <citation type="submission" date="2020-08" db="EMBL/GenBank/DDBJ databases">
        <title>The Agave Microbiome: Exploring the role of microbial communities in plant adaptations to desert environments.</title>
        <authorList>
            <person name="Partida-Martinez L.P."/>
        </authorList>
    </citation>
    <scope>NUCLEOTIDE SEQUENCE [LARGE SCALE GENOMIC DNA]</scope>
    <source>
        <strain evidence="2 3">RAS26</strain>
    </source>
</reference>
<accession>A0A7W4UFB4</accession>
<dbReference type="Proteomes" id="UP000518206">
    <property type="component" value="Unassembled WGS sequence"/>
</dbReference>
<keyword evidence="1" id="KW-1133">Transmembrane helix</keyword>
<dbReference type="RefSeq" id="WP_183296029.1">
    <property type="nucleotide sequence ID" value="NZ_JACHVX010000003.1"/>
</dbReference>
<keyword evidence="1" id="KW-0812">Transmembrane</keyword>
<dbReference type="AlphaFoldDB" id="A0A7W4UFB4"/>
<comment type="caution">
    <text evidence="2">The sequence shown here is derived from an EMBL/GenBank/DDBJ whole genome shotgun (WGS) entry which is preliminary data.</text>
</comment>
<evidence type="ECO:0000313" key="3">
    <source>
        <dbReference type="Proteomes" id="UP000518206"/>
    </source>
</evidence>
<evidence type="ECO:0000313" key="2">
    <source>
        <dbReference type="EMBL" id="MBB2923146.1"/>
    </source>
</evidence>